<accession>A0A314YKP7</accession>
<dbReference type="AlphaFoldDB" id="A0A314YKP7"/>
<dbReference type="EMBL" id="PJQY01001149">
    <property type="protein sequence ID" value="PQQ05064.1"/>
    <property type="molecule type" value="Genomic_DNA"/>
</dbReference>
<name>A0A314YKP7_PRUYE</name>
<protein>
    <submittedName>
        <fullName evidence="2">Uncharacterized protein</fullName>
    </submittedName>
</protein>
<evidence type="ECO:0000256" key="1">
    <source>
        <dbReference type="SAM" id="MobiDB-lite"/>
    </source>
</evidence>
<evidence type="ECO:0000313" key="2">
    <source>
        <dbReference type="EMBL" id="PQQ05064.1"/>
    </source>
</evidence>
<feature type="compositionally biased region" description="Basic and acidic residues" evidence="1">
    <location>
        <begin position="71"/>
        <end position="84"/>
    </location>
</feature>
<comment type="caution">
    <text evidence="2">The sequence shown here is derived from an EMBL/GenBank/DDBJ whole genome shotgun (WGS) entry which is preliminary data.</text>
</comment>
<sequence length="84" mass="9032">MVSALRHGLRQNLIIKGWASTTTTKRARTFGTILSQTEPGVLPSLGSVKSVVQKNAASFSSSPVAEEGGEDEKKPRYQSDDGNR</sequence>
<reference evidence="2 3" key="1">
    <citation type="submission" date="2018-02" db="EMBL/GenBank/DDBJ databases">
        <title>Draft genome of wild Prunus yedoensis var. nudiflora.</title>
        <authorList>
            <person name="Baek S."/>
            <person name="Kim J.-H."/>
            <person name="Choi K."/>
            <person name="Kim G.-B."/>
            <person name="Cho A."/>
            <person name="Jang H."/>
            <person name="Shin C.-H."/>
            <person name="Yu H.-J."/>
            <person name="Mun J.-H."/>
        </authorList>
    </citation>
    <scope>NUCLEOTIDE SEQUENCE [LARGE SCALE GENOMIC DNA]</scope>
    <source>
        <strain evidence="3">cv. Jeju island</strain>
        <tissue evidence="2">Leaf</tissue>
    </source>
</reference>
<dbReference type="Proteomes" id="UP000250321">
    <property type="component" value="Unassembled WGS sequence"/>
</dbReference>
<feature type="region of interest" description="Disordered" evidence="1">
    <location>
        <begin position="56"/>
        <end position="84"/>
    </location>
</feature>
<keyword evidence="3" id="KW-1185">Reference proteome</keyword>
<gene>
    <name evidence="2" type="ORF">Pyn_26574</name>
</gene>
<evidence type="ECO:0000313" key="3">
    <source>
        <dbReference type="Proteomes" id="UP000250321"/>
    </source>
</evidence>
<proteinExistence type="predicted"/>
<dbReference type="OrthoDB" id="10587537at2759"/>
<organism evidence="2 3">
    <name type="scientific">Prunus yedoensis var. nudiflora</name>
    <dbReference type="NCBI Taxonomy" id="2094558"/>
    <lineage>
        <taxon>Eukaryota</taxon>
        <taxon>Viridiplantae</taxon>
        <taxon>Streptophyta</taxon>
        <taxon>Embryophyta</taxon>
        <taxon>Tracheophyta</taxon>
        <taxon>Spermatophyta</taxon>
        <taxon>Magnoliopsida</taxon>
        <taxon>eudicotyledons</taxon>
        <taxon>Gunneridae</taxon>
        <taxon>Pentapetalae</taxon>
        <taxon>rosids</taxon>
        <taxon>fabids</taxon>
        <taxon>Rosales</taxon>
        <taxon>Rosaceae</taxon>
        <taxon>Amygdaloideae</taxon>
        <taxon>Amygdaleae</taxon>
        <taxon>Prunus</taxon>
    </lineage>
</organism>